<dbReference type="Pfam" id="PF00440">
    <property type="entry name" value="TetR_N"/>
    <property type="match status" value="1"/>
</dbReference>
<dbReference type="PROSITE" id="PS50977">
    <property type="entry name" value="HTH_TETR_2"/>
    <property type="match status" value="1"/>
</dbReference>
<dbReference type="InterPro" id="IPR041347">
    <property type="entry name" value="MftR_C"/>
</dbReference>
<organism evidence="7 8">
    <name type="scientific">Kitasatospora putterlickiae</name>
    <dbReference type="NCBI Taxonomy" id="221725"/>
    <lineage>
        <taxon>Bacteria</taxon>
        <taxon>Bacillati</taxon>
        <taxon>Actinomycetota</taxon>
        <taxon>Actinomycetes</taxon>
        <taxon>Kitasatosporales</taxon>
        <taxon>Streptomycetaceae</taxon>
        <taxon>Kitasatospora</taxon>
    </lineage>
</organism>
<dbReference type="InterPro" id="IPR009057">
    <property type="entry name" value="Homeodomain-like_sf"/>
</dbReference>
<comment type="caution">
    <text evidence="7">The sequence shown here is derived from an EMBL/GenBank/DDBJ whole genome shotgun (WGS) entry which is preliminary data.</text>
</comment>
<keyword evidence="8" id="KW-1185">Reference proteome</keyword>
<dbReference type="Proteomes" id="UP001499863">
    <property type="component" value="Unassembled WGS sequence"/>
</dbReference>
<evidence type="ECO:0000256" key="3">
    <source>
        <dbReference type="ARBA" id="ARBA00023163"/>
    </source>
</evidence>
<dbReference type="PANTHER" id="PTHR30055:SF234">
    <property type="entry name" value="HTH-TYPE TRANSCRIPTIONAL REGULATOR BETI"/>
    <property type="match status" value="1"/>
</dbReference>
<proteinExistence type="predicted"/>
<feature type="DNA-binding region" description="H-T-H motif" evidence="4">
    <location>
        <begin position="50"/>
        <end position="69"/>
    </location>
</feature>
<sequence>MTPAKVRGGSAPDKGEPAVGLRERKKARTRAAIQQQALRLFRDQGYDATTMEQIAEAAEVSTSTIFRYFPTKEELVVSDEQEAFFINAWREQPKELPLVRALRYAIRSTFQGLSSTELGAQRDRDVLMLTVPELWAASLGNVAEARQTIIELVAERGGRPQDDVQVRAVSAAVFGVILDAMLRWAQDPGQDIAEELDRVLAFMDNDHFNGLGGAEPPADRA</sequence>
<gene>
    <name evidence="7" type="ORF">GCM10009639_28040</name>
</gene>
<dbReference type="Gene3D" id="1.10.10.60">
    <property type="entry name" value="Homeodomain-like"/>
    <property type="match status" value="1"/>
</dbReference>
<dbReference type="InterPro" id="IPR050109">
    <property type="entry name" value="HTH-type_TetR-like_transc_reg"/>
</dbReference>
<evidence type="ECO:0000256" key="2">
    <source>
        <dbReference type="ARBA" id="ARBA00023125"/>
    </source>
</evidence>
<feature type="region of interest" description="Disordered" evidence="5">
    <location>
        <begin position="1"/>
        <end position="26"/>
    </location>
</feature>
<dbReference type="SUPFAM" id="SSF46689">
    <property type="entry name" value="Homeodomain-like"/>
    <property type="match status" value="1"/>
</dbReference>
<evidence type="ECO:0000256" key="5">
    <source>
        <dbReference type="SAM" id="MobiDB-lite"/>
    </source>
</evidence>
<accession>A0ABN1Y280</accession>
<dbReference type="PANTHER" id="PTHR30055">
    <property type="entry name" value="HTH-TYPE TRANSCRIPTIONAL REGULATOR RUTR"/>
    <property type="match status" value="1"/>
</dbReference>
<reference evidence="7 8" key="1">
    <citation type="journal article" date="2019" name="Int. J. Syst. Evol. Microbiol.">
        <title>The Global Catalogue of Microorganisms (GCM) 10K type strain sequencing project: providing services to taxonomists for standard genome sequencing and annotation.</title>
        <authorList>
            <consortium name="The Broad Institute Genomics Platform"/>
            <consortium name="The Broad Institute Genome Sequencing Center for Infectious Disease"/>
            <person name="Wu L."/>
            <person name="Ma J."/>
        </authorList>
    </citation>
    <scope>NUCLEOTIDE SEQUENCE [LARGE SCALE GENOMIC DNA]</scope>
    <source>
        <strain evidence="7 8">JCM 12393</strain>
    </source>
</reference>
<dbReference type="RefSeq" id="WP_344333862.1">
    <property type="nucleotide sequence ID" value="NZ_BAAAKJ010000147.1"/>
</dbReference>
<dbReference type="Pfam" id="PF17754">
    <property type="entry name" value="TetR_C_14"/>
    <property type="match status" value="1"/>
</dbReference>
<keyword evidence="3" id="KW-0804">Transcription</keyword>
<dbReference type="Gene3D" id="1.10.357.10">
    <property type="entry name" value="Tetracycline Repressor, domain 2"/>
    <property type="match status" value="1"/>
</dbReference>
<dbReference type="PRINTS" id="PR00455">
    <property type="entry name" value="HTHTETR"/>
</dbReference>
<protein>
    <submittedName>
        <fullName evidence="7">TetR family transcriptional regulator</fullName>
    </submittedName>
</protein>
<evidence type="ECO:0000259" key="6">
    <source>
        <dbReference type="PROSITE" id="PS50977"/>
    </source>
</evidence>
<name>A0ABN1Y280_9ACTN</name>
<feature type="domain" description="HTH tetR-type" evidence="6">
    <location>
        <begin position="27"/>
        <end position="87"/>
    </location>
</feature>
<evidence type="ECO:0000313" key="7">
    <source>
        <dbReference type="EMBL" id="GAA1394182.1"/>
    </source>
</evidence>
<dbReference type="InterPro" id="IPR001647">
    <property type="entry name" value="HTH_TetR"/>
</dbReference>
<evidence type="ECO:0000313" key="8">
    <source>
        <dbReference type="Proteomes" id="UP001499863"/>
    </source>
</evidence>
<evidence type="ECO:0000256" key="1">
    <source>
        <dbReference type="ARBA" id="ARBA00023015"/>
    </source>
</evidence>
<dbReference type="EMBL" id="BAAAKJ010000147">
    <property type="protein sequence ID" value="GAA1394182.1"/>
    <property type="molecule type" value="Genomic_DNA"/>
</dbReference>
<evidence type="ECO:0000256" key="4">
    <source>
        <dbReference type="PROSITE-ProRule" id="PRU00335"/>
    </source>
</evidence>
<keyword evidence="1" id="KW-0805">Transcription regulation</keyword>
<keyword evidence="2 4" id="KW-0238">DNA-binding</keyword>